<reference evidence="2" key="1">
    <citation type="journal article" date="2019" name="Sci. Rep.">
        <title>Draft genome of Tanacetum cinerariifolium, the natural source of mosquito coil.</title>
        <authorList>
            <person name="Yamashiro T."/>
            <person name="Shiraishi A."/>
            <person name="Satake H."/>
            <person name="Nakayama K."/>
        </authorList>
    </citation>
    <scope>NUCLEOTIDE SEQUENCE</scope>
</reference>
<dbReference type="AlphaFoldDB" id="A0A699JMJ5"/>
<feature type="region of interest" description="Disordered" evidence="1">
    <location>
        <begin position="135"/>
        <end position="175"/>
    </location>
</feature>
<evidence type="ECO:0000313" key="2">
    <source>
        <dbReference type="EMBL" id="GFA46962.1"/>
    </source>
</evidence>
<gene>
    <name evidence="2" type="ORF">Tci_618934</name>
</gene>
<feature type="non-terminal residue" evidence="2">
    <location>
        <position position="1"/>
    </location>
</feature>
<sequence length="194" mass="22630">IVSARYWWDPREVTSDIVVEMRWFRSLTVTKNYNVSLLERNKFIYGILTTWVVNLRVLKQISYNENEASPDSTNWNQATSERRSDIWLDVKRCVVIENAPKCVVEINTTNRGERCDDFSFMVESSSNRRANYCYSRHSNQDPHENAQGRSAVSEGPFLRRVRRPTAAARNRRRPSLFQTTGKRLKLVVPVEVEG</sequence>
<accession>A0A699JMJ5</accession>
<organism evidence="2">
    <name type="scientific">Tanacetum cinerariifolium</name>
    <name type="common">Dalmatian daisy</name>
    <name type="synonym">Chrysanthemum cinerariifolium</name>
    <dbReference type="NCBI Taxonomy" id="118510"/>
    <lineage>
        <taxon>Eukaryota</taxon>
        <taxon>Viridiplantae</taxon>
        <taxon>Streptophyta</taxon>
        <taxon>Embryophyta</taxon>
        <taxon>Tracheophyta</taxon>
        <taxon>Spermatophyta</taxon>
        <taxon>Magnoliopsida</taxon>
        <taxon>eudicotyledons</taxon>
        <taxon>Gunneridae</taxon>
        <taxon>Pentapetalae</taxon>
        <taxon>asterids</taxon>
        <taxon>campanulids</taxon>
        <taxon>Asterales</taxon>
        <taxon>Asteraceae</taxon>
        <taxon>Asteroideae</taxon>
        <taxon>Anthemideae</taxon>
        <taxon>Anthemidinae</taxon>
        <taxon>Tanacetum</taxon>
    </lineage>
</organism>
<comment type="caution">
    <text evidence="2">The sequence shown here is derived from an EMBL/GenBank/DDBJ whole genome shotgun (WGS) entry which is preliminary data.</text>
</comment>
<feature type="compositionally biased region" description="Basic residues" evidence="1">
    <location>
        <begin position="159"/>
        <end position="174"/>
    </location>
</feature>
<name>A0A699JMJ5_TANCI</name>
<dbReference type="EMBL" id="BKCJ010429580">
    <property type="protein sequence ID" value="GFA46962.1"/>
    <property type="molecule type" value="Genomic_DNA"/>
</dbReference>
<proteinExistence type="predicted"/>
<evidence type="ECO:0000256" key="1">
    <source>
        <dbReference type="SAM" id="MobiDB-lite"/>
    </source>
</evidence>
<protein>
    <submittedName>
        <fullName evidence="2">Uncharacterized protein</fullName>
    </submittedName>
</protein>